<feature type="compositionally biased region" description="Low complexity" evidence="1">
    <location>
        <begin position="54"/>
        <end position="68"/>
    </location>
</feature>
<comment type="caution">
    <text evidence="3">The sequence shown here is derived from an EMBL/GenBank/DDBJ whole genome shotgun (WGS) entry which is preliminary data.</text>
</comment>
<name>A0ABW1AF34_9ACTN</name>
<proteinExistence type="predicted"/>
<protein>
    <submittedName>
        <fullName evidence="3">Uncharacterized protein</fullName>
    </submittedName>
</protein>
<gene>
    <name evidence="3" type="ORF">ACFPZN_46655</name>
</gene>
<organism evidence="3 4">
    <name type="scientific">Actinomadura rugatobispora</name>
    <dbReference type="NCBI Taxonomy" id="1994"/>
    <lineage>
        <taxon>Bacteria</taxon>
        <taxon>Bacillati</taxon>
        <taxon>Actinomycetota</taxon>
        <taxon>Actinomycetes</taxon>
        <taxon>Streptosporangiales</taxon>
        <taxon>Thermomonosporaceae</taxon>
        <taxon>Actinomadura</taxon>
    </lineage>
</organism>
<feature type="region of interest" description="Disordered" evidence="1">
    <location>
        <begin position="44"/>
        <end position="97"/>
    </location>
</feature>
<dbReference type="EMBL" id="JBHSON010000104">
    <property type="protein sequence ID" value="MFC5753143.1"/>
    <property type="molecule type" value="Genomic_DNA"/>
</dbReference>
<evidence type="ECO:0000256" key="2">
    <source>
        <dbReference type="SAM" id="Phobius"/>
    </source>
</evidence>
<feature type="transmembrane region" description="Helical" evidence="2">
    <location>
        <begin position="12"/>
        <end position="34"/>
    </location>
</feature>
<dbReference type="RefSeq" id="WP_378289859.1">
    <property type="nucleotide sequence ID" value="NZ_JBHSON010000104.1"/>
</dbReference>
<evidence type="ECO:0000313" key="3">
    <source>
        <dbReference type="EMBL" id="MFC5753143.1"/>
    </source>
</evidence>
<evidence type="ECO:0000313" key="4">
    <source>
        <dbReference type="Proteomes" id="UP001596074"/>
    </source>
</evidence>
<evidence type="ECO:0000256" key="1">
    <source>
        <dbReference type="SAM" id="MobiDB-lite"/>
    </source>
</evidence>
<dbReference type="Proteomes" id="UP001596074">
    <property type="component" value="Unassembled WGS sequence"/>
</dbReference>
<keyword evidence="2" id="KW-1133">Transmembrane helix</keyword>
<keyword evidence="2" id="KW-0812">Transmembrane</keyword>
<keyword evidence="4" id="KW-1185">Reference proteome</keyword>
<sequence>MTAAPRLLTPQARAFVALRVLLIAVMSVHVGLCLHQHQVQEHRSDSFDHARADLPAGPAAGPLAGGTEAETKAAAEPNRSSDGRHADHADCLSTRGTPVSEDLPISVPVPVSSATAFLAPADGRRPPFLSPMTRPTTGHGVDLLHRVCISRT</sequence>
<accession>A0ABW1AF34</accession>
<reference evidence="4" key="1">
    <citation type="journal article" date="2019" name="Int. J. Syst. Evol. Microbiol.">
        <title>The Global Catalogue of Microorganisms (GCM) 10K type strain sequencing project: providing services to taxonomists for standard genome sequencing and annotation.</title>
        <authorList>
            <consortium name="The Broad Institute Genomics Platform"/>
            <consortium name="The Broad Institute Genome Sequencing Center for Infectious Disease"/>
            <person name="Wu L."/>
            <person name="Ma J."/>
        </authorList>
    </citation>
    <scope>NUCLEOTIDE SEQUENCE [LARGE SCALE GENOMIC DNA]</scope>
    <source>
        <strain evidence="4">KCTC 42087</strain>
    </source>
</reference>
<keyword evidence="2" id="KW-0472">Membrane</keyword>
<feature type="compositionally biased region" description="Basic and acidic residues" evidence="1">
    <location>
        <begin position="69"/>
        <end position="90"/>
    </location>
</feature>